<gene>
    <name evidence="3" type="ORF">SAMN02745174_02099</name>
</gene>
<dbReference type="InterPro" id="IPR029063">
    <property type="entry name" value="SAM-dependent_MTases_sf"/>
</dbReference>
<protein>
    <submittedName>
        <fullName evidence="3">Cyclopropane fatty-acyl-phospholipid synthase</fullName>
    </submittedName>
</protein>
<dbReference type="Proteomes" id="UP000191153">
    <property type="component" value="Unassembled WGS sequence"/>
</dbReference>
<evidence type="ECO:0000313" key="3">
    <source>
        <dbReference type="EMBL" id="SJZ96607.1"/>
    </source>
</evidence>
<sequence length="236" mass="27890">MYNNFAKIYDKFMKYCDYDQWSSYIKDKIEEYHPQGKTLLDLGCGTGETLIRLKENFQCSGLDLSKEMLEIAHKKLKNKGVNLFMGDMREFNTGEKYDIIISLFDTVNHLTSIEDLEDLFSAVKGSLNENGIYIFDVVDRKFMEAMFPGGIYYDERKDMTIIWEHSREDDLDFVEANFFVKNKNNTYDKYKEYYEKKIFDRSEIEKAVKKNDLSLLTVAKNDKIAGERYFYVVKKS</sequence>
<feature type="domain" description="Methyltransferase" evidence="2">
    <location>
        <begin position="40"/>
        <end position="131"/>
    </location>
</feature>
<keyword evidence="4" id="KW-1185">Reference proteome</keyword>
<dbReference type="SUPFAM" id="SSF53335">
    <property type="entry name" value="S-adenosyl-L-methionine-dependent methyltransferases"/>
    <property type="match status" value="1"/>
</dbReference>
<proteinExistence type="predicted"/>
<dbReference type="STRING" id="180163.SAMN02745174_02099"/>
<accession>A0A1T4PZ70</accession>
<evidence type="ECO:0000256" key="1">
    <source>
        <dbReference type="ARBA" id="ARBA00022679"/>
    </source>
</evidence>
<dbReference type="CDD" id="cd02440">
    <property type="entry name" value="AdoMet_MTases"/>
    <property type="match status" value="1"/>
</dbReference>
<dbReference type="Pfam" id="PF13649">
    <property type="entry name" value="Methyltransf_25"/>
    <property type="match status" value="1"/>
</dbReference>
<dbReference type="Gene3D" id="3.40.50.150">
    <property type="entry name" value="Vaccinia Virus protein VP39"/>
    <property type="match status" value="1"/>
</dbReference>
<dbReference type="InterPro" id="IPR041698">
    <property type="entry name" value="Methyltransf_25"/>
</dbReference>
<dbReference type="RefSeq" id="WP_078694547.1">
    <property type="nucleotide sequence ID" value="NZ_FUWX01000017.1"/>
</dbReference>
<dbReference type="GO" id="GO:0016740">
    <property type="term" value="F:transferase activity"/>
    <property type="evidence" value="ECO:0007669"/>
    <property type="project" value="UniProtKB-KW"/>
</dbReference>
<dbReference type="Gene3D" id="2.20.25.110">
    <property type="entry name" value="S-adenosyl-L-methionine-dependent methyltransferases"/>
    <property type="match status" value="1"/>
</dbReference>
<dbReference type="OrthoDB" id="9811589at2"/>
<dbReference type="PANTHER" id="PTHR43861">
    <property type="entry name" value="TRANS-ACONITATE 2-METHYLTRANSFERASE-RELATED"/>
    <property type="match status" value="1"/>
</dbReference>
<dbReference type="AlphaFoldDB" id="A0A1T4PZ70"/>
<evidence type="ECO:0000313" key="4">
    <source>
        <dbReference type="Proteomes" id="UP000191153"/>
    </source>
</evidence>
<organism evidence="3 4">
    <name type="scientific">Cetobacterium ceti</name>
    <dbReference type="NCBI Taxonomy" id="180163"/>
    <lineage>
        <taxon>Bacteria</taxon>
        <taxon>Fusobacteriati</taxon>
        <taxon>Fusobacteriota</taxon>
        <taxon>Fusobacteriia</taxon>
        <taxon>Fusobacteriales</taxon>
        <taxon>Fusobacteriaceae</taxon>
        <taxon>Cetobacterium</taxon>
    </lineage>
</organism>
<evidence type="ECO:0000259" key="2">
    <source>
        <dbReference type="Pfam" id="PF13649"/>
    </source>
</evidence>
<name>A0A1T4PZ70_9FUSO</name>
<dbReference type="EMBL" id="FUWX01000017">
    <property type="protein sequence ID" value="SJZ96607.1"/>
    <property type="molecule type" value="Genomic_DNA"/>
</dbReference>
<keyword evidence="1" id="KW-0808">Transferase</keyword>
<reference evidence="3 4" key="1">
    <citation type="submission" date="2017-02" db="EMBL/GenBank/DDBJ databases">
        <authorList>
            <person name="Peterson S.W."/>
        </authorList>
    </citation>
    <scope>NUCLEOTIDE SEQUENCE [LARGE SCALE GENOMIC DNA]</scope>
    <source>
        <strain evidence="3 4">ATCC 700028</strain>
    </source>
</reference>